<dbReference type="OrthoDB" id="6388916at2"/>
<keyword evidence="1" id="KW-0732">Signal</keyword>
<comment type="caution">
    <text evidence="2">The sequence shown here is derived from an EMBL/GenBank/DDBJ whole genome shotgun (WGS) entry which is preliminary data.</text>
</comment>
<dbReference type="RefSeq" id="WP_138319038.1">
    <property type="nucleotide sequence ID" value="NZ_VCBC01000005.1"/>
</dbReference>
<evidence type="ECO:0000256" key="1">
    <source>
        <dbReference type="SAM" id="SignalP"/>
    </source>
</evidence>
<feature type="signal peptide" evidence="1">
    <location>
        <begin position="1"/>
        <end position="26"/>
    </location>
</feature>
<evidence type="ECO:0000313" key="2">
    <source>
        <dbReference type="EMBL" id="TLU66162.1"/>
    </source>
</evidence>
<name>A0A5R9ILK8_9GAMM</name>
<organism evidence="2 3">
    <name type="scientific">Thalassotalea litorea</name>
    <dbReference type="NCBI Taxonomy" id="2020715"/>
    <lineage>
        <taxon>Bacteria</taxon>
        <taxon>Pseudomonadati</taxon>
        <taxon>Pseudomonadota</taxon>
        <taxon>Gammaproteobacteria</taxon>
        <taxon>Alteromonadales</taxon>
        <taxon>Colwelliaceae</taxon>
        <taxon>Thalassotalea</taxon>
    </lineage>
</organism>
<dbReference type="AlphaFoldDB" id="A0A5R9ILK8"/>
<reference evidence="2 3" key="1">
    <citation type="submission" date="2019-05" db="EMBL/GenBank/DDBJ databases">
        <title>Genome sequences of Thalassotalea litorea 1K03283.</title>
        <authorList>
            <person name="Zhang D."/>
        </authorList>
    </citation>
    <scope>NUCLEOTIDE SEQUENCE [LARGE SCALE GENOMIC DNA]</scope>
    <source>
        <strain evidence="2 3">MCCC 1K03283</strain>
    </source>
</reference>
<protein>
    <recommendedName>
        <fullName evidence="4">DUF2946 domain-containing protein</fullName>
    </recommendedName>
</protein>
<dbReference type="EMBL" id="VCBC01000005">
    <property type="protein sequence ID" value="TLU66162.1"/>
    <property type="molecule type" value="Genomic_DNA"/>
</dbReference>
<evidence type="ECO:0000313" key="3">
    <source>
        <dbReference type="Proteomes" id="UP000307790"/>
    </source>
</evidence>
<dbReference type="Proteomes" id="UP000307790">
    <property type="component" value="Unassembled WGS sequence"/>
</dbReference>
<keyword evidence="3" id="KW-1185">Reference proteome</keyword>
<proteinExistence type="predicted"/>
<gene>
    <name evidence="2" type="ORF">FE810_05430</name>
</gene>
<accession>A0A5R9ILK8</accession>
<evidence type="ECO:0008006" key="4">
    <source>
        <dbReference type="Google" id="ProtNLM"/>
    </source>
</evidence>
<sequence length="134" mass="14821">MKLLRYPIAIALFIIHLFSSVNGAFASNQQPLVTANGSTVVMICTGQGVKYIDLDRYYQLGELVFVDIDDSELPQPNDCSTCLIFAAADIEDYQVANAFNRNVTASNPSLAIHKQHRFYLLNSAPYHSRAPPLA</sequence>
<feature type="chain" id="PRO_5024311812" description="DUF2946 domain-containing protein" evidence="1">
    <location>
        <begin position="27"/>
        <end position="134"/>
    </location>
</feature>